<dbReference type="Pfam" id="PF14492">
    <property type="entry name" value="EFG_III"/>
    <property type="match status" value="1"/>
</dbReference>
<dbReference type="InterPro" id="IPR047872">
    <property type="entry name" value="EFG_IV"/>
</dbReference>
<dbReference type="GO" id="GO:0097216">
    <property type="term" value="F:guanosine tetraphosphate binding"/>
    <property type="evidence" value="ECO:0007669"/>
    <property type="project" value="UniProtKB-ARBA"/>
</dbReference>
<name>A0A939DIK3_9GAMM</name>
<dbReference type="CDD" id="cd01434">
    <property type="entry name" value="EFG_mtEFG1_IV"/>
    <property type="match status" value="1"/>
</dbReference>
<dbReference type="InterPro" id="IPR031157">
    <property type="entry name" value="G_TR_CS"/>
</dbReference>
<dbReference type="InterPro" id="IPR041095">
    <property type="entry name" value="EFG_II"/>
</dbReference>
<dbReference type="SUPFAM" id="SSF50447">
    <property type="entry name" value="Translation proteins"/>
    <property type="match status" value="1"/>
</dbReference>
<dbReference type="GO" id="GO:0003746">
    <property type="term" value="F:translation elongation factor activity"/>
    <property type="evidence" value="ECO:0007669"/>
    <property type="project" value="UniProtKB-UniRule"/>
</dbReference>
<dbReference type="GO" id="GO:0005737">
    <property type="term" value="C:cytoplasm"/>
    <property type="evidence" value="ECO:0007669"/>
    <property type="project" value="UniProtKB-SubCell"/>
</dbReference>
<keyword evidence="6 8" id="KW-0342">GTP-binding</keyword>
<dbReference type="FunFam" id="3.40.50.300:FF:000029">
    <property type="entry name" value="Elongation factor G"/>
    <property type="match status" value="1"/>
</dbReference>
<keyword evidence="8" id="KW-0963">Cytoplasm</keyword>
<dbReference type="GO" id="GO:0003924">
    <property type="term" value="F:GTPase activity"/>
    <property type="evidence" value="ECO:0007669"/>
    <property type="project" value="InterPro"/>
</dbReference>
<dbReference type="InterPro" id="IPR005225">
    <property type="entry name" value="Small_GTP-bd"/>
</dbReference>
<evidence type="ECO:0000313" key="11">
    <source>
        <dbReference type="Proteomes" id="UP000664303"/>
    </source>
</evidence>
<comment type="similarity">
    <text evidence="1 8">Belongs to the TRAFAC class translation factor GTPase superfamily. Classic translation factor GTPase family. EF-G/EF-2 subfamily.</text>
</comment>
<dbReference type="InterPro" id="IPR005517">
    <property type="entry name" value="Transl_elong_EFG/EF2_IV"/>
</dbReference>
<evidence type="ECO:0000256" key="8">
    <source>
        <dbReference type="HAMAP-Rule" id="MF_00054"/>
    </source>
</evidence>
<evidence type="ECO:0000256" key="6">
    <source>
        <dbReference type="ARBA" id="ARBA00023134"/>
    </source>
</evidence>
<dbReference type="InterPro" id="IPR027417">
    <property type="entry name" value="P-loop_NTPase"/>
</dbReference>
<evidence type="ECO:0000256" key="4">
    <source>
        <dbReference type="ARBA" id="ARBA00022768"/>
    </source>
</evidence>
<dbReference type="AlphaFoldDB" id="A0A939DIK3"/>
<evidence type="ECO:0000313" key="10">
    <source>
        <dbReference type="EMBL" id="MBN7798949.1"/>
    </source>
</evidence>
<dbReference type="Pfam" id="PF22042">
    <property type="entry name" value="EF-G_D2"/>
    <property type="match status" value="1"/>
</dbReference>
<evidence type="ECO:0000256" key="2">
    <source>
        <dbReference type="ARBA" id="ARBA00017872"/>
    </source>
</evidence>
<dbReference type="CDD" id="cd16262">
    <property type="entry name" value="EFG_III"/>
    <property type="match status" value="1"/>
</dbReference>
<dbReference type="EMBL" id="JAFKCZ010000020">
    <property type="protein sequence ID" value="MBN7798949.1"/>
    <property type="molecule type" value="Genomic_DNA"/>
</dbReference>
<dbReference type="RefSeq" id="WP_206562390.1">
    <property type="nucleotide sequence ID" value="NZ_JAFKCZ010000020.1"/>
</dbReference>
<comment type="function">
    <text evidence="7 8">Catalyzes the GTP-dependent ribosomal translocation step during translation elongation. During this step, the ribosome changes from the pre-translocational (PRE) to the post-translocational (POST) state as the newly formed A-site-bound peptidyl-tRNA and P-site-bound deacylated tRNA move to the P and E sites, respectively. Catalyzes the coordinated movement of the two tRNA molecules, the mRNA and conformational changes in the ribosome.</text>
</comment>
<evidence type="ECO:0000256" key="7">
    <source>
        <dbReference type="ARBA" id="ARBA00024731"/>
    </source>
</evidence>
<evidence type="ECO:0000256" key="1">
    <source>
        <dbReference type="ARBA" id="ARBA00005870"/>
    </source>
</evidence>
<dbReference type="PROSITE" id="PS00301">
    <property type="entry name" value="G_TR_1"/>
    <property type="match status" value="1"/>
</dbReference>
<dbReference type="InterPro" id="IPR009000">
    <property type="entry name" value="Transl_B-barrel_sf"/>
</dbReference>
<evidence type="ECO:0000256" key="5">
    <source>
        <dbReference type="ARBA" id="ARBA00022917"/>
    </source>
</evidence>
<dbReference type="CDD" id="cd03713">
    <property type="entry name" value="EFG_mtEFG_C"/>
    <property type="match status" value="1"/>
</dbReference>
<keyword evidence="5 8" id="KW-0648">Protein biosynthesis</keyword>
<dbReference type="InterPro" id="IPR053905">
    <property type="entry name" value="EF-G-like_DII"/>
</dbReference>
<dbReference type="InterPro" id="IPR000795">
    <property type="entry name" value="T_Tr_GTP-bd_dom"/>
</dbReference>
<dbReference type="InterPro" id="IPR004540">
    <property type="entry name" value="Transl_elong_EFG/EF2"/>
</dbReference>
<dbReference type="FunFam" id="3.30.70.240:FF:000001">
    <property type="entry name" value="Elongation factor G"/>
    <property type="match status" value="1"/>
</dbReference>
<dbReference type="Pfam" id="PF00009">
    <property type="entry name" value="GTP_EFTU"/>
    <property type="match status" value="1"/>
</dbReference>
<accession>A0A939DIK3</accession>
<feature type="binding site" evidence="8">
    <location>
        <begin position="18"/>
        <end position="25"/>
    </location>
    <ligand>
        <name>GTP</name>
        <dbReference type="ChEBI" id="CHEBI:37565"/>
    </ligand>
</feature>
<dbReference type="InterPro" id="IPR014721">
    <property type="entry name" value="Ribsml_uS5_D2-typ_fold_subgr"/>
</dbReference>
<dbReference type="NCBIfam" id="TIGR00231">
    <property type="entry name" value="small_GTP"/>
    <property type="match status" value="1"/>
</dbReference>
<dbReference type="Gene3D" id="3.30.230.10">
    <property type="match status" value="1"/>
</dbReference>
<dbReference type="Gene3D" id="2.40.30.10">
    <property type="entry name" value="Translation factors"/>
    <property type="match status" value="1"/>
</dbReference>
<keyword evidence="11" id="KW-1185">Reference proteome</keyword>
<comment type="subcellular location">
    <subcellularLocation>
        <location evidence="8">Cytoplasm</location>
    </subcellularLocation>
</comment>
<dbReference type="HAMAP" id="MF_00054_B">
    <property type="entry name" value="EF_G_EF_2_B"/>
    <property type="match status" value="1"/>
</dbReference>
<dbReference type="CDD" id="cd01886">
    <property type="entry name" value="EF-G"/>
    <property type="match status" value="1"/>
</dbReference>
<evidence type="ECO:0000259" key="9">
    <source>
        <dbReference type="PROSITE" id="PS51722"/>
    </source>
</evidence>
<dbReference type="SMART" id="SM00838">
    <property type="entry name" value="EFG_C"/>
    <property type="match status" value="1"/>
</dbReference>
<dbReference type="PANTHER" id="PTHR43261">
    <property type="entry name" value="TRANSLATION ELONGATION FACTOR G-RELATED"/>
    <property type="match status" value="1"/>
</dbReference>
<sequence>MDTRHFEPDRIRNIGIIAHIDAGKTTTTERMLFYSGFAHKIGSVDNGTAITDWMDQERERGITIVSAAITTQWREHQINIIDTPGHIDFTAEVQRALRVLDGGIVVFDGVHGVESQSETVWRQAERYQVPRICFINKMDRVGASFDRALASIRKRLLVEPVPINLPAGEEQDFDGVVDVLTMELIRWPDNLGAHPERSALPQAWVATAEAARQRLFEAICETDDALLERYLADKPIELPEWRAALRRATLDNRLYPVLCGAALRNIGIQPLLDAVVDYLPSPLDRREVTGHHPQTGTLEHWPLRQDQPLCALVFKTVTDPYAGQMAYIRVYSGELRSGEQAFNPRTGDKVRIGRLVRVFADQREDIDAIPAGEIDAVVGLKAVHTGDTLCAFDHPLVLESIQFPDPVINIAIEPLATRDKDELDRALRELMEEDPTFRVHVDHDSGQTILSGMGELHLEILIDRIEREHQVKLRSGAPLVTYKETVSRPVSRIEGRYIHQSGGRGQYGHVFVDLRPGKPGSGIVFRDRIKGGVVPAAFIPAVEKGVREGAQTGLHHGQELTDIEVSLVDGSTHTVDSSELAFKNAGFQAFRKAALEAGPVLLEPVCRIEVVTPEEHLGDVLGQLNARRCEVLGTEPRADGTHDILGMVPLAEMFGYATDLRSATRGRALFTLEFDHYSPVPDKLAAKLATTTPADRKRL</sequence>
<dbReference type="InterPro" id="IPR009022">
    <property type="entry name" value="EFG_III"/>
</dbReference>
<comment type="caution">
    <text evidence="10">The sequence shown here is derived from an EMBL/GenBank/DDBJ whole genome shotgun (WGS) entry which is preliminary data.</text>
</comment>
<dbReference type="PANTHER" id="PTHR43261:SF1">
    <property type="entry name" value="RIBOSOME-RELEASING FACTOR 2, MITOCHONDRIAL"/>
    <property type="match status" value="1"/>
</dbReference>
<dbReference type="InterPro" id="IPR000640">
    <property type="entry name" value="EFG_V-like"/>
</dbReference>
<dbReference type="Pfam" id="PF03764">
    <property type="entry name" value="EFG_IV"/>
    <property type="match status" value="1"/>
</dbReference>
<gene>
    <name evidence="8 10" type="primary">fusA</name>
    <name evidence="10" type="ORF">JYP50_20290</name>
</gene>
<dbReference type="Gene3D" id="3.30.70.870">
    <property type="entry name" value="Elongation Factor G (Translational Gtpase), domain 3"/>
    <property type="match status" value="1"/>
</dbReference>
<proteinExistence type="inferred from homology"/>
<organism evidence="10 11">
    <name type="scientific">Parahaliea mediterranea</name>
    <dbReference type="NCBI Taxonomy" id="651086"/>
    <lineage>
        <taxon>Bacteria</taxon>
        <taxon>Pseudomonadati</taxon>
        <taxon>Pseudomonadota</taxon>
        <taxon>Gammaproteobacteria</taxon>
        <taxon>Cellvibrionales</taxon>
        <taxon>Halieaceae</taxon>
        <taxon>Parahaliea</taxon>
    </lineage>
</organism>
<dbReference type="FunFam" id="2.40.30.10:FF:000006">
    <property type="entry name" value="Elongation factor G"/>
    <property type="match status" value="1"/>
</dbReference>
<dbReference type="Gene3D" id="3.30.70.240">
    <property type="match status" value="1"/>
</dbReference>
<dbReference type="NCBIfam" id="NF009381">
    <property type="entry name" value="PRK12740.1-5"/>
    <property type="match status" value="1"/>
</dbReference>
<dbReference type="GO" id="GO:0032790">
    <property type="term" value="P:ribosome disassembly"/>
    <property type="evidence" value="ECO:0007669"/>
    <property type="project" value="TreeGrafter"/>
</dbReference>
<dbReference type="PRINTS" id="PR00315">
    <property type="entry name" value="ELONGATNFCT"/>
</dbReference>
<keyword evidence="3 8" id="KW-0547">Nucleotide-binding</keyword>
<feature type="binding site" evidence="8">
    <location>
        <begin position="82"/>
        <end position="86"/>
    </location>
    <ligand>
        <name>GTP</name>
        <dbReference type="ChEBI" id="CHEBI:37565"/>
    </ligand>
</feature>
<dbReference type="PROSITE" id="PS51722">
    <property type="entry name" value="G_TR_2"/>
    <property type="match status" value="1"/>
</dbReference>
<dbReference type="InterPro" id="IPR035649">
    <property type="entry name" value="EFG_V"/>
</dbReference>
<dbReference type="SUPFAM" id="SSF54980">
    <property type="entry name" value="EF-G C-terminal domain-like"/>
    <property type="match status" value="2"/>
</dbReference>
<feature type="domain" description="Tr-type G" evidence="9">
    <location>
        <begin position="9"/>
        <end position="283"/>
    </location>
</feature>
<protein>
    <recommendedName>
        <fullName evidence="2 8">Elongation factor G</fullName>
        <shortName evidence="8">EF-G</shortName>
    </recommendedName>
</protein>
<dbReference type="Gene3D" id="3.40.50.300">
    <property type="entry name" value="P-loop containing nucleotide triphosphate hydrolases"/>
    <property type="match status" value="1"/>
</dbReference>
<dbReference type="Proteomes" id="UP000664303">
    <property type="component" value="Unassembled WGS sequence"/>
</dbReference>
<dbReference type="InterPro" id="IPR035647">
    <property type="entry name" value="EFG_III/V"/>
</dbReference>
<dbReference type="GO" id="GO:0005525">
    <property type="term" value="F:GTP binding"/>
    <property type="evidence" value="ECO:0007669"/>
    <property type="project" value="UniProtKB-UniRule"/>
</dbReference>
<dbReference type="SMART" id="SM00889">
    <property type="entry name" value="EFG_IV"/>
    <property type="match status" value="1"/>
</dbReference>
<dbReference type="Pfam" id="PF00679">
    <property type="entry name" value="EFG_C"/>
    <property type="match status" value="1"/>
</dbReference>
<dbReference type="InterPro" id="IPR020568">
    <property type="entry name" value="Ribosomal_Su5_D2-typ_SF"/>
</dbReference>
<dbReference type="SUPFAM" id="SSF52540">
    <property type="entry name" value="P-loop containing nucleoside triphosphate hydrolases"/>
    <property type="match status" value="1"/>
</dbReference>
<dbReference type="FunFam" id="3.30.70.870:FF:000001">
    <property type="entry name" value="Elongation factor G"/>
    <property type="match status" value="1"/>
</dbReference>
<dbReference type="NCBIfam" id="TIGR00484">
    <property type="entry name" value="EF-G"/>
    <property type="match status" value="1"/>
</dbReference>
<reference evidence="10" key="1">
    <citation type="submission" date="2021-02" db="EMBL/GenBank/DDBJ databases">
        <title>PHA producing bacteria isolated from coastal sediment in Guangdong, Shenzhen.</title>
        <authorList>
            <person name="Zheng W."/>
            <person name="Yu S."/>
            <person name="Huang Y."/>
        </authorList>
    </citation>
    <scope>NUCLEOTIDE SEQUENCE</scope>
    <source>
        <strain evidence="10">TN14-10</strain>
    </source>
</reference>
<dbReference type="CDD" id="cd04088">
    <property type="entry name" value="EFG_mtEFG_II"/>
    <property type="match status" value="1"/>
</dbReference>
<evidence type="ECO:0000256" key="3">
    <source>
        <dbReference type="ARBA" id="ARBA00022741"/>
    </source>
</evidence>
<dbReference type="SUPFAM" id="SSF54211">
    <property type="entry name" value="Ribosomal protein S5 domain 2-like"/>
    <property type="match status" value="1"/>
</dbReference>
<feature type="binding site" evidence="8">
    <location>
        <begin position="136"/>
        <end position="139"/>
    </location>
    <ligand>
        <name>GTP</name>
        <dbReference type="ChEBI" id="CHEBI:37565"/>
    </ligand>
</feature>
<keyword evidence="4 8" id="KW-0251">Elongation factor</keyword>